<dbReference type="KEGG" id="rca:Rcas_1784"/>
<feature type="domain" description="AMP-binding enzyme C-terminal" evidence="3">
    <location>
        <begin position="485"/>
        <end position="560"/>
    </location>
</feature>
<gene>
    <name evidence="4" type="ordered locus">Rcas_1784</name>
</gene>
<dbReference type="InterPro" id="IPR000873">
    <property type="entry name" value="AMP-dep_synth/lig_dom"/>
</dbReference>
<reference evidence="4 5" key="1">
    <citation type="submission" date="2007-08" db="EMBL/GenBank/DDBJ databases">
        <title>Complete sequence of Roseiflexus castenholzii DSM 13941.</title>
        <authorList>
            <consortium name="US DOE Joint Genome Institute"/>
            <person name="Copeland A."/>
            <person name="Lucas S."/>
            <person name="Lapidus A."/>
            <person name="Barry K."/>
            <person name="Glavina del Rio T."/>
            <person name="Dalin E."/>
            <person name="Tice H."/>
            <person name="Pitluck S."/>
            <person name="Thompson L.S."/>
            <person name="Brettin T."/>
            <person name="Bruce D."/>
            <person name="Detter J.C."/>
            <person name="Han C."/>
            <person name="Tapia R."/>
            <person name="Schmutz J."/>
            <person name="Larimer F."/>
            <person name="Land M."/>
            <person name="Hauser L."/>
            <person name="Kyrpides N."/>
            <person name="Mikhailova N."/>
            <person name="Bryant D.A."/>
            <person name="Hanada S."/>
            <person name="Tsukatani Y."/>
            <person name="Richardson P."/>
        </authorList>
    </citation>
    <scope>NUCLEOTIDE SEQUENCE [LARGE SCALE GENOMIC DNA]</scope>
    <source>
        <strain evidence="5">DSM 13941 / HLO8</strain>
    </source>
</reference>
<dbReference type="eggNOG" id="COG0318">
    <property type="taxonomic scope" value="Bacteria"/>
</dbReference>
<proteinExistence type="inferred from homology"/>
<evidence type="ECO:0000256" key="1">
    <source>
        <dbReference type="ARBA" id="ARBA00006432"/>
    </source>
</evidence>
<dbReference type="OrthoDB" id="9781737at2"/>
<dbReference type="SUPFAM" id="SSF56801">
    <property type="entry name" value="Acetyl-CoA synthetase-like"/>
    <property type="match status" value="1"/>
</dbReference>
<dbReference type="Proteomes" id="UP000000263">
    <property type="component" value="Chromosome"/>
</dbReference>
<sequence length="590" mass="66048">MNNSVDRPWFASYEPNVPRSVEIPNVTLNYFLAESTRKYPYNTATNFVLSYLARGLYTVGGKMTYQKLNEMVDRFANALYQLGVRKGDRVALMLPNSPHYVIAFFASMRIGAIVVNNNPTYTARELKHQLVDSGSETIVLLNLFYPRLQEIRAETPLKRVIVAHIYDTLGPLSRFLVHAKQSKQPDWVDVSHDSSVYLFQHLLERYGPNPPTVDVQPEDVALFQYTGGTTGLPKAAMLTHRNLVANTVQVASWLTKTDYGAEKMMCAIPFFHVYGMTVAMIYGLYLGGELTIVPNPRELDHVMDVMQRERSTLFPGVPAMYIRIVNHPRINEYDLKSIKACISGSAPLPIEVQEKFGQITGGRLVEGFGMTELSPVSHCNPVFGKRKKGSIGIPLPDVDAKIIDLETGEDIPFGSDKEGELVVKGPMVMKGYWNRPEETEATFTPDGWLRTGDICKVDEEGYFYIVDRKKDMMIASGYKVLPRDVEEVLFTHPKVLEAVVVGIPHPTRGDDTIKAFIVLKPGESATPDEIREFCKQHLAPYKVPREVEFRAELPKTMVGKVLRRVLIEEEKAKLAGAPAMETAGASSARG</sequence>
<protein>
    <submittedName>
        <fullName evidence="4">AMP-dependent synthetase and ligase</fullName>
    </submittedName>
</protein>
<dbReference type="FunFam" id="3.40.50.12780:FF:000003">
    <property type="entry name" value="Long-chain-fatty-acid--CoA ligase FadD"/>
    <property type="match status" value="1"/>
</dbReference>
<evidence type="ECO:0000313" key="4">
    <source>
        <dbReference type="EMBL" id="ABU57876.1"/>
    </source>
</evidence>
<dbReference type="PROSITE" id="PS00455">
    <property type="entry name" value="AMP_BINDING"/>
    <property type="match status" value="1"/>
</dbReference>
<dbReference type="EMBL" id="CP000804">
    <property type="protein sequence ID" value="ABU57876.1"/>
    <property type="molecule type" value="Genomic_DNA"/>
</dbReference>
<dbReference type="PANTHER" id="PTHR43767">
    <property type="entry name" value="LONG-CHAIN-FATTY-ACID--COA LIGASE"/>
    <property type="match status" value="1"/>
</dbReference>
<dbReference type="InterPro" id="IPR042099">
    <property type="entry name" value="ANL_N_sf"/>
</dbReference>
<dbReference type="HOGENOM" id="CLU_000022_59_7_0"/>
<dbReference type="Gene3D" id="3.40.50.12780">
    <property type="entry name" value="N-terminal domain of ligase-like"/>
    <property type="match status" value="1"/>
</dbReference>
<keyword evidence="5" id="KW-1185">Reference proteome</keyword>
<keyword evidence="4" id="KW-0436">Ligase</keyword>
<name>A7NK56_ROSCS</name>
<dbReference type="GO" id="GO:0016877">
    <property type="term" value="F:ligase activity, forming carbon-sulfur bonds"/>
    <property type="evidence" value="ECO:0007669"/>
    <property type="project" value="UniProtKB-ARBA"/>
</dbReference>
<comment type="similarity">
    <text evidence="1">Belongs to the ATP-dependent AMP-binding enzyme family.</text>
</comment>
<dbReference type="InterPro" id="IPR050237">
    <property type="entry name" value="ATP-dep_AMP-bd_enzyme"/>
</dbReference>
<organism evidence="4 5">
    <name type="scientific">Roseiflexus castenholzii (strain DSM 13941 / HLO8)</name>
    <dbReference type="NCBI Taxonomy" id="383372"/>
    <lineage>
        <taxon>Bacteria</taxon>
        <taxon>Bacillati</taxon>
        <taxon>Chloroflexota</taxon>
        <taxon>Chloroflexia</taxon>
        <taxon>Chloroflexales</taxon>
        <taxon>Roseiflexineae</taxon>
        <taxon>Roseiflexaceae</taxon>
        <taxon>Roseiflexus</taxon>
    </lineage>
</organism>
<dbReference type="InterPro" id="IPR020845">
    <property type="entry name" value="AMP-binding_CS"/>
</dbReference>
<dbReference type="RefSeq" id="WP_012120301.1">
    <property type="nucleotide sequence ID" value="NC_009767.1"/>
</dbReference>
<dbReference type="InterPro" id="IPR045851">
    <property type="entry name" value="AMP-bd_C_sf"/>
</dbReference>
<dbReference type="Pfam" id="PF00501">
    <property type="entry name" value="AMP-binding"/>
    <property type="match status" value="1"/>
</dbReference>
<dbReference type="CDD" id="cd05936">
    <property type="entry name" value="FC-FACS_FadD_like"/>
    <property type="match status" value="1"/>
</dbReference>
<accession>A7NK56</accession>
<dbReference type="Gene3D" id="3.30.300.30">
    <property type="match status" value="1"/>
</dbReference>
<dbReference type="PANTHER" id="PTHR43767:SF12">
    <property type="entry name" value="AMP-DEPENDENT SYNTHETASE AND LIGASE"/>
    <property type="match status" value="1"/>
</dbReference>
<evidence type="ECO:0000259" key="2">
    <source>
        <dbReference type="Pfam" id="PF00501"/>
    </source>
</evidence>
<feature type="domain" description="AMP-dependent synthetase/ligase" evidence="2">
    <location>
        <begin position="47"/>
        <end position="433"/>
    </location>
</feature>
<dbReference type="AlphaFoldDB" id="A7NK56"/>
<dbReference type="Pfam" id="PF13193">
    <property type="entry name" value="AMP-binding_C"/>
    <property type="match status" value="1"/>
</dbReference>
<evidence type="ECO:0000259" key="3">
    <source>
        <dbReference type="Pfam" id="PF13193"/>
    </source>
</evidence>
<evidence type="ECO:0000313" key="5">
    <source>
        <dbReference type="Proteomes" id="UP000000263"/>
    </source>
</evidence>
<dbReference type="STRING" id="383372.Rcas_1784"/>
<dbReference type="InterPro" id="IPR025110">
    <property type="entry name" value="AMP-bd_C"/>
</dbReference>